<proteinExistence type="predicted"/>
<dbReference type="InterPro" id="IPR006869">
    <property type="entry name" value="DUF547"/>
</dbReference>
<name>A0ABU7IUC6_9FLAO</name>
<dbReference type="PANTHER" id="PTHR34386">
    <property type="entry name" value="GLUTAREDOXIN"/>
    <property type="match status" value="1"/>
</dbReference>
<dbReference type="Pfam" id="PF04784">
    <property type="entry name" value="DUF547"/>
    <property type="match status" value="1"/>
</dbReference>
<keyword evidence="4" id="KW-1185">Reference proteome</keyword>
<keyword evidence="1" id="KW-0732">Signal</keyword>
<reference evidence="3 4" key="1">
    <citation type="submission" date="2024-01" db="EMBL/GenBank/DDBJ databases">
        <title>Maribacter spp. originated from different algae showed divergent polysaccharides utilization ability.</title>
        <authorList>
            <person name="Wang H."/>
            <person name="Wu Y."/>
        </authorList>
    </citation>
    <scope>NUCLEOTIDE SEQUENCE [LARGE SCALE GENOMIC DNA]</scope>
    <source>
        <strain evidence="3 4">PR1</strain>
    </source>
</reference>
<dbReference type="Proteomes" id="UP001356308">
    <property type="component" value="Unassembled WGS sequence"/>
</dbReference>
<feature type="domain" description="DUF547" evidence="2">
    <location>
        <begin position="71"/>
        <end position="173"/>
    </location>
</feature>
<feature type="signal peptide" evidence="1">
    <location>
        <begin position="1"/>
        <end position="20"/>
    </location>
</feature>
<comment type="caution">
    <text evidence="3">The sequence shown here is derived from an EMBL/GenBank/DDBJ whole genome shotgun (WGS) entry which is preliminary data.</text>
</comment>
<gene>
    <name evidence="3" type="ORF">V1I91_10925</name>
</gene>
<protein>
    <submittedName>
        <fullName evidence="3">DUF547 domain-containing protein</fullName>
    </submittedName>
</protein>
<dbReference type="RefSeq" id="WP_272651278.1">
    <property type="nucleotide sequence ID" value="NZ_JAZDDG010000004.1"/>
</dbReference>
<organism evidence="3 4">
    <name type="scientific">Maribacter cobaltidurans</name>
    <dbReference type="NCBI Taxonomy" id="1178778"/>
    <lineage>
        <taxon>Bacteria</taxon>
        <taxon>Pseudomonadati</taxon>
        <taxon>Bacteroidota</taxon>
        <taxon>Flavobacteriia</taxon>
        <taxon>Flavobacteriales</taxon>
        <taxon>Flavobacteriaceae</taxon>
        <taxon>Maribacter</taxon>
    </lineage>
</organism>
<evidence type="ECO:0000256" key="1">
    <source>
        <dbReference type="SAM" id="SignalP"/>
    </source>
</evidence>
<accession>A0ABU7IUC6</accession>
<dbReference type="EMBL" id="JAZDDG010000004">
    <property type="protein sequence ID" value="MEE1976584.1"/>
    <property type="molecule type" value="Genomic_DNA"/>
</dbReference>
<evidence type="ECO:0000313" key="4">
    <source>
        <dbReference type="Proteomes" id="UP001356308"/>
    </source>
</evidence>
<dbReference type="InterPro" id="IPR051548">
    <property type="entry name" value="Grx-like_ET"/>
</dbReference>
<feature type="chain" id="PRO_5047102660" evidence="1">
    <location>
        <begin position="21"/>
        <end position="239"/>
    </location>
</feature>
<dbReference type="PANTHER" id="PTHR34386:SF1">
    <property type="entry name" value="GLUTAREDOXIN-LIKE PROTEIN NRDH"/>
    <property type="match status" value="1"/>
</dbReference>
<evidence type="ECO:0000259" key="2">
    <source>
        <dbReference type="Pfam" id="PF04784"/>
    </source>
</evidence>
<evidence type="ECO:0000313" key="3">
    <source>
        <dbReference type="EMBL" id="MEE1976584.1"/>
    </source>
</evidence>
<sequence length="239" mass="27604">MKFKSLISVLFLIIFLTVNGQDLHDYIDGVDNFFMTHVKDGRVNYQGIKKNPGELEKLVNSAKSISVTISNPNEYQAFWINTYNIMVIKGVVENYPIKTPLDIPGFFDSIEYQVGGKSLTLNEIENDVLRANFPKEPRFHFVLVCAGLGCPPIIPEAYKPSELDNQLQIQTEKSLNNPDFIKVKNDEVEVSQIFEWYQEDFTHEGKSIKDFINGYRKDKISLNSKLSYYPYNWKLNELK</sequence>